<name>A0A5J4ST29_9ZZZZ</name>
<organism evidence="1">
    <name type="scientific">termite gut metagenome</name>
    <dbReference type="NCBI Taxonomy" id="433724"/>
    <lineage>
        <taxon>unclassified sequences</taxon>
        <taxon>metagenomes</taxon>
        <taxon>organismal metagenomes</taxon>
    </lineage>
</organism>
<dbReference type="AlphaFoldDB" id="A0A5J4ST29"/>
<reference evidence="1" key="1">
    <citation type="submission" date="2019-03" db="EMBL/GenBank/DDBJ databases">
        <title>Single cell metagenomics reveals metabolic interactions within the superorganism composed of flagellate Streblomastix strix and complex community of Bacteroidetes bacteria on its surface.</title>
        <authorList>
            <person name="Treitli S.C."/>
            <person name="Kolisko M."/>
            <person name="Husnik F."/>
            <person name="Keeling P."/>
            <person name="Hampl V."/>
        </authorList>
    </citation>
    <scope>NUCLEOTIDE SEQUENCE</scope>
    <source>
        <strain evidence="1">STM</strain>
    </source>
</reference>
<gene>
    <name evidence="1" type="ORF">EZS27_003245</name>
</gene>
<proteinExistence type="predicted"/>
<accession>A0A5J4ST29</accession>
<comment type="caution">
    <text evidence="1">The sequence shown here is derived from an EMBL/GenBank/DDBJ whole genome shotgun (WGS) entry which is preliminary data.</text>
</comment>
<sequence length="47" mass="5517">MAPCFPLFRKLSQLYHLASLQIEHTDNNVKMRNTIYDKRKEGGARKP</sequence>
<evidence type="ECO:0000313" key="1">
    <source>
        <dbReference type="EMBL" id="KAA6349334.1"/>
    </source>
</evidence>
<protein>
    <submittedName>
        <fullName evidence="1">Uncharacterized protein</fullName>
    </submittedName>
</protein>
<dbReference type="EMBL" id="SNRY01000049">
    <property type="protein sequence ID" value="KAA6349334.1"/>
    <property type="molecule type" value="Genomic_DNA"/>
</dbReference>